<dbReference type="InterPro" id="IPR052283">
    <property type="entry name" value="GenomicStab_NeuMorph_Reg"/>
</dbReference>
<feature type="compositionally biased region" description="Low complexity" evidence="1">
    <location>
        <begin position="162"/>
        <end position="174"/>
    </location>
</feature>
<evidence type="ECO:0000256" key="1">
    <source>
        <dbReference type="SAM" id="MobiDB-lite"/>
    </source>
</evidence>
<dbReference type="Gene3D" id="1.20.1280.50">
    <property type="match status" value="1"/>
</dbReference>
<organism evidence="3 4">
    <name type="scientific">Periplaneta americana</name>
    <name type="common">American cockroach</name>
    <name type="synonym">Blatta americana</name>
    <dbReference type="NCBI Taxonomy" id="6978"/>
    <lineage>
        <taxon>Eukaryota</taxon>
        <taxon>Metazoa</taxon>
        <taxon>Ecdysozoa</taxon>
        <taxon>Arthropoda</taxon>
        <taxon>Hexapoda</taxon>
        <taxon>Insecta</taxon>
        <taxon>Pterygota</taxon>
        <taxon>Neoptera</taxon>
        <taxon>Polyneoptera</taxon>
        <taxon>Dictyoptera</taxon>
        <taxon>Blattodea</taxon>
        <taxon>Blattoidea</taxon>
        <taxon>Blattidae</taxon>
        <taxon>Blattinae</taxon>
        <taxon>Periplaneta</taxon>
    </lineage>
</organism>
<proteinExistence type="predicted"/>
<dbReference type="Pfam" id="PF12937">
    <property type="entry name" value="F-box-like"/>
    <property type="match status" value="1"/>
</dbReference>
<feature type="domain" description="F-box" evidence="2">
    <location>
        <begin position="201"/>
        <end position="236"/>
    </location>
</feature>
<dbReference type="InterPro" id="IPR036047">
    <property type="entry name" value="F-box-like_dom_sf"/>
</dbReference>
<name>A0ABQ8SR95_PERAM</name>
<dbReference type="PANTHER" id="PTHR15739">
    <property type="entry name" value="ZINC FINGER PROTEIN"/>
    <property type="match status" value="1"/>
</dbReference>
<dbReference type="InterPro" id="IPR001810">
    <property type="entry name" value="F-box_dom"/>
</dbReference>
<comment type="caution">
    <text evidence="3">The sequence shown here is derived from an EMBL/GenBank/DDBJ whole genome shotgun (WGS) entry which is preliminary data.</text>
</comment>
<dbReference type="InterPro" id="IPR032675">
    <property type="entry name" value="LRR_dom_sf"/>
</dbReference>
<evidence type="ECO:0000313" key="3">
    <source>
        <dbReference type="EMBL" id="KAJ4436720.1"/>
    </source>
</evidence>
<dbReference type="Gene3D" id="3.80.10.10">
    <property type="entry name" value="Ribonuclease Inhibitor"/>
    <property type="match status" value="1"/>
</dbReference>
<dbReference type="PROSITE" id="PS50181">
    <property type="entry name" value="FBOX"/>
    <property type="match status" value="1"/>
</dbReference>
<gene>
    <name evidence="3" type="ORF">ANN_16852</name>
</gene>
<keyword evidence="4" id="KW-1185">Reference proteome</keyword>
<sequence length="636" mass="69544">MPSAASANGDQSISLVQNSPPLTNFVTTGGHILPKPSAYLVSSGIPGGLQNPPGVLLVPVVGSGSTLIPTISGQDALNNKTTTQTQQYLIVNAPPGSFQSGNFILGNLQQTVKPTETVAKTGDADGKTDGQTRDNEEVSKGKRKASSQETESPPSKRTKGTAAAPPAADSAPAPSQGPSLESERRFMQYFMMNVCAGYSSLLHVFQYLKVQELLRAARVCRMWRDMASHPSLWRTVRMKNSQVGDWEGLVKSLRRHETQHLDLRKMLVPSEDTHAMWDAFCNAIGRATSLSRLDLCRCPARVVERVAESCLQLRVLNALAIKCSVINLQAVGNQRYLQELRLKSLSGIHLSTTLAALKQLSSLKHLSLTTFKELGKMETNILGTLKNLESLELGECCDFPPEFGPDSLSRLKKLERLRLEKGQGKDCPTFSILAGIASLPKLTHLELVNFDVKPGFDKALAQCTNIRRLLIIPTYVTQSATTNHMVLNGVNHLSNSLTHFVWGVTHELLKVTELFVDQCEGQKDKTSTKSGKKSSSSDSIPILKPIHQPAQMKDDDTDKLNDQENSDESAKNEDRNVNDDEGDDDAKASAAAPQVEILPLPKLQRLLTSSLPKTKVKILKIPFHATWRQTISEPAP</sequence>
<feature type="compositionally biased region" description="Basic and acidic residues" evidence="1">
    <location>
        <begin position="552"/>
        <end position="578"/>
    </location>
</feature>
<feature type="region of interest" description="Disordered" evidence="1">
    <location>
        <begin position="520"/>
        <end position="595"/>
    </location>
</feature>
<reference evidence="3 4" key="1">
    <citation type="journal article" date="2022" name="Allergy">
        <title>Genome assembly and annotation of Periplaneta americana reveal a comprehensive cockroach allergen profile.</title>
        <authorList>
            <person name="Wang L."/>
            <person name="Xiong Q."/>
            <person name="Saelim N."/>
            <person name="Wang L."/>
            <person name="Nong W."/>
            <person name="Wan A.T."/>
            <person name="Shi M."/>
            <person name="Liu X."/>
            <person name="Cao Q."/>
            <person name="Hui J.H.L."/>
            <person name="Sookrung N."/>
            <person name="Leung T.F."/>
            <person name="Tungtrongchitr A."/>
            <person name="Tsui S.K.W."/>
        </authorList>
    </citation>
    <scope>NUCLEOTIDE SEQUENCE [LARGE SCALE GENOMIC DNA]</scope>
    <source>
        <strain evidence="3">PWHHKU_190912</strain>
    </source>
</reference>
<evidence type="ECO:0000259" key="2">
    <source>
        <dbReference type="PROSITE" id="PS50181"/>
    </source>
</evidence>
<dbReference type="SUPFAM" id="SSF81383">
    <property type="entry name" value="F-box domain"/>
    <property type="match status" value="1"/>
</dbReference>
<dbReference type="Proteomes" id="UP001148838">
    <property type="component" value="Unassembled WGS sequence"/>
</dbReference>
<evidence type="ECO:0000313" key="4">
    <source>
        <dbReference type="Proteomes" id="UP001148838"/>
    </source>
</evidence>
<feature type="compositionally biased region" description="Basic and acidic residues" evidence="1">
    <location>
        <begin position="122"/>
        <end position="140"/>
    </location>
</feature>
<feature type="region of interest" description="Disordered" evidence="1">
    <location>
        <begin position="116"/>
        <end position="179"/>
    </location>
</feature>
<dbReference type="EMBL" id="JAJSOF020000021">
    <property type="protein sequence ID" value="KAJ4436720.1"/>
    <property type="molecule type" value="Genomic_DNA"/>
</dbReference>
<dbReference type="SUPFAM" id="SSF52047">
    <property type="entry name" value="RNI-like"/>
    <property type="match status" value="1"/>
</dbReference>
<protein>
    <recommendedName>
        <fullName evidence="2">F-box domain-containing protein</fullName>
    </recommendedName>
</protein>
<dbReference type="PANTHER" id="PTHR15739:SF5">
    <property type="entry name" value="LD23158P"/>
    <property type="match status" value="1"/>
</dbReference>
<accession>A0ABQ8SR95</accession>